<proteinExistence type="predicted"/>
<evidence type="ECO:0000313" key="3">
    <source>
        <dbReference type="Proteomes" id="UP001530293"/>
    </source>
</evidence>
<dbReference type="AlphaFoldDB" id="A0ABD3M7I8"/>
<evidence type="ECO:0000313" key="2">
    <source>
        <dbReference type="EMBL" id="KAL3760021.1"/>
    </source>
</evidence>
<dbReference type="PANTHER" id="PTHR35460">
    <property type="entry name" value="TRNA LIGASE 1"/>
    <property type="match status" value="1"/>
</dbReference>
<dbReference type="Pfam" id="PF08302">
    <property type="entry name" value="tRNA_lig_CPD"/>
    <property type="match status" value="1"/>
</dbReference>
<organism evidence="2 3">
    <name type="scientific">Discostella pseudostelligera</name>
    <dbReference type="NCBI Taxonomy" id="259834"/>
    <lineage>
        <taxon>Eukaryota</taxon>
        <taxon>Sar</taxon>
        <taxon>Stramenopiles</taxon>
        <taxon>Ochrophyta</taxon>
        <taxon>Bacillariophyta</taxon>
        <taxon>Coscinodiscophyceae</taxon>
        <taxon>Thalassiosirophycidae</taxon>
        <taxon>Stephanodiscales</taxon>
        <taxon>Stephanodiscaceae</taxon>
        <taxon>Discostella</taxon>
    </lineage>
</organism>
<keyword evidence="3" id="KW-1185">Reference proteome</keyword>
<feature type="domain" description="tRNA ligase phosphodiesterase" evidence="1">
    <location>
        <begin position="1083"/>
        <end position="1241"/>
    </location>
</feature>
<protein>
    <recommendedName>
        <fullName evidence="1">tRNA ligase phosphodiesterase domain-containing protein</fullName>
    </recommendedName>
</protein>
<dbReference type="Proteomes" id="UP001530293">
    <property type="component" value="Unassembled WGS sequence"/>
</dbReference>
<accession>A0ABD3M7I8</accession>
<dbReference type="InterPro" id="IPR015965">
    <property type="entry name" value="tRNA_lig_PDEase"/>
</dbReference>
<evidence type="ECO:0000259" key="1">
    <source>
        <dbReference type="Pfam" id="PF08302"/>
    </source>
</evidence>
<gene>
    <name evidence="2" type="ORF">ACHAWU_006569</name>
</gene>
<sequence length="1250" mass="140570">MMSTTNNTPNKLYKSSSPPISHLKLEAIFHPKFENETPDSEIRTKMLDKVDTHSGYLEVSLKHSGSLLLWSGRQCYFSKNSTDNKFTKVGEVLLMQHFARFYDDGVNNGHDITTSSSTLTGSSNWKDEYERCSEYVYSNRLTCSFEVVTSILGHHGDIPKRDYLILIAVADRGWNNGDNNGGDGGGSGGIGRFYSTNEVVKFAHQFRLPHNDIWIFSSRASCELLFDAYDELREVGTATTVVGRLDDIVANQSGTEGEEGGGMMMCATKFTSLYPHIMYQGDILEGVVIRFVPYPNGICTMNEGCDALSDWKDMLEEMKKIGVASNELFQLISSAHEKMDDAQPPTTTPVDNIASDYIPHVNLRALAELDDFEDRIDNVLQAFHGPRRRRIQSKNNVCQQDSEGSKDMKSIDVVNVAKEILSDTSHRYDSETLHIARLIQTLDELKIHVAYKIVMEHTTLADTSTTTERCLCILHIQHDSSFARYNAFLRKEGNGGMLLFRGFSIELVPSTTDQDTRIETNRESMDMDMDTPMCAMSSNANDEKLMLKMKFLPYMVRTFICRNGLGILQSSGIGAFENYALNQLRNWKVSDISVRKWIPFFQGWARYCSSSPIAVEGSKYLRHFNTFVELYASGQFQSTPEPTSLLSGVIIIVGPSKYDLSSLSTAISQELQCPKEIVHDIKKLTDKDCFMSKRGGLICTAQIENGVGCMWKLLKQNDEKIFFFVMAQGNDDTSAGDDVYSRKITGMTKSWRKLPCNMMFDLPLGSVDLSKTDAVLEYLRTNEAAMAMMEKLKECSKSNELDERPGLIVFFPLIPGSGKSSLCENITMDIAERNGRRIILIEGDKVKNEGKGKFYPVVTKEIMSQSSSVAILDKNVPPNSLSSLNALCFESKSIALSVLPSGLIDTHIGFNASSHVYPFPLHYLAACMSHVLHREPHIGKLDAGLKDACMIVVQFYCFYRNMTVEVWKEKLRNVGYHGRVMEIPFFKEPSLPDLPHDLKETLELAVILQTNIDLKIGNAAEDEKGVAAMEEKLRASIWNNREFIGNLTTSLEASRQFFINELTAEIDLLPDTTEPTITAKNPLARSIKIVSLDLEFSEVHAVIEKMKDTFPAVRKYFTQREEHKINDENDKSQNRFITSLHVTFAHASQMPQATMLSSFEHLVGVRLQINATALLFSDKIAAIQVEIPVDSATPKPMNPFPHVTIWCSENAEAYESNDLPEMVNNNQAERVVLEQPVVLEGVFRFWYDEV</sequence>
<dbReference type="InterPro" id="IPR038837">
    <property type="entry name" value="tRNA_ligase_1"/>
</dbReference>
<comment type="caution">
    <text evidence="2">The sequence shown here is derived from an EMBL/GenBank/DDBJ whole genome shotgun (WGS) entry which is preliminary data.</text>
</comment>
<dbReference type="PANTHER" id="PTHR35460:SF1">
    <property type="entry name" value="TRNA LIGASE 1"/>
    <property type="match status" value="1"/>
</dbReference>
<dbReference type="EMBL" id="JALLBG020000194">
    <property type="protein sequence ID" value="KAL3760021.1"/>
    <property type="molecule type" value="Genomic_DNA"/>
</dbReference>
<name>A0ABD3M7I8_9STRA</name>
<reference evidence="2 3" key="1">
    <citation type="submission" date="2024-10" db="EMBL/GenBank/DDBJ databases">
        <title>Updated reference genomes for cyclostephanoid diatoms.</title>
        <authorList>
            <person name="Roberts W.R."/>
            <person name="Alverson A.J."/>
        </authorList>
    </citation>
    <scope>NUCLEOTIDE SEQUENCE [LARGE SCALE GENOMIC DNA]</scope>
    <source>
        <strain evidence="2 3">AJA232-27</strain>
    </source>
</reference>